<dbReference type="RefSeq" id="WP_089685574.1">
    <property type="nucleotide sequence ID" value="NZ_FNES01000007.1"/>
</dbReference>
<proteinExistence type="predicted"/>
<keyword evidence="1" id="KW-0472">Membrane</keyword>
<gene>
    <name evidence="3" type="ORF">SAMN04487954_1078</name>
</gene>
<name>A0A1G8VRZ9_9GAMM</name>
<feature type="transmembrane region" description="Helical" evidence="1">
    <location>
        <begin position="79"/>
        <end position="112"/>
    </location>
</feature>
<keyword evidence="4" id="KW-1185">Reference proteome</keyword>
<dbReference type="OrthoDB" id="5876685at2"/>
<dbReference type="Pfam" id="PF07331">
    <property type="entry name" value="TctB"/>
    <property type="match status" value="1"/>
</dbReference>
<keyword evidence="1" id="KW-1133">Transmembrane helix</keyword>
<feature type="domain" description="DUF1468" evidence="2">
    <location>
        <begin position="14"/>
        <end position="143"/>
    </location>
</feature>
<feature type="transmembrane region" description="Helical" evidence="1">
    <location>
        <begin position="38"/>
        <end position="58"/>
    </location>
</feature>
<dbReference type="Proteomes" id="UP000198525">
    <property type="component" value="Unassembled WGS sequence"/>
</dbReference>
<evidence type="ECO:0000259" key="2">
    <source>
        <dbReference type="Pfam" id="PF07331"/>
    </source>
</evidence>
<dbReference type="STRING" id="376427.SAMN04487954_1078"/>
<dbReference type="AlphaFoldDB" id="A0A1G8VRZ9"/>
<evidence type="ECO:0000313" key="3">
    <source>
        <dbReference type="EMBL" id="SDJ68175.1"/>
    </source>
</evidence>
<evidence type="ECO:0000256" key="1">
    <source>
        <dbReference type="SAM" id="Phobius"/>
    </source>
</evidence>
<feature type="transmembrane region" description="Helical" evidence="1">
    <location>
        <begin position="118"/>
        <end position="137"/>
    </location>
</feature>
<sequence length="151" mass="16758">MSAKKRDYGDLSILMALAVFTLWYLMDAIRVSSSVQNLLLILPLSLVVLAIVALEVVLRVKRGTLLQRLEEEAEPLHRTLPVVGLFAAYVISLETVGFDVATVLFVAAFLVLKGERKWPLLAGYSLAFGFGVAFFFAQMLPYPMHMLILQG</sequence>
<protein>
    <submittedName>
        <fullName evidence="3">Tripartite tricarboxylate transporter TctB family protein</fullName>
    </submittedName>
</protein>
<reference evidence="3 4" key="1">
    <citation type="submission" date="2016-10" db="EMBL/GenBank/DDBJ databases">
        <authorList>
            <person name="de Groot N.N."/>
        </authorList>
    </citation>
    <scope>NUCLEOTIDE SEQUENCE [LARGE SCALE GENOMIC DNA]</scope>
    <source>
        <strain evidence="3 4">CGMCC 1.6133</strain>
    </source>
</reference>
<dbReference type="InterPro" id="IPR009936">
    <property type="entry name" value="DUF1468"/>
</dbReference>
<feature type="transmembrane region" description="Helical" evidence="1">
    <location>
        <begin position="7"/>
        <end position="26"/>
    </location>
</feature>
<evidence type="ECO:0000313" key="4">
    <source>
        <dbReference type="Proteomes" id="UP000198525"/>
    </source>
</evidence>
<keyword evidence="1" id="KW-0812">Transmembrane</keyword>
<dbReference type="EMBL" id="FNES01000007">
    <property type="protein sequence ID" value="SDJ68175.1"/>
    <property type="molecule type" value="Genomic_DNA"/>
</dbReference>
<accession>A0A1G8VRZ9</accession>
<organism evidence="3 4">
    <name type="scientific">Billgrantia gudaonensis</name>
    <dbReference type="NCBI Taxonomy" id="376427"/>
    <lineage>
        <taxon>Bacteria</taxon>
        <taxon>Pseudomonadati</taxon>
        <taxon>Pseudomonadota</taxon>
        <taxon>Gammaproteobacteria</taxon>
        <taxon>Oceanospirillales</taxon>
        <taxon>Halomonadaceae</taxon>
        <taxon>Billgrantia</taxon>
    </lineage>
</organism>